<sequence>MNILYLLIPLSLMLLSLAVWAFFWAVKHDQFEDLEGPAWRILFDDDDTCRRQSDEHSSSDLLEPPSSSKRRDQP</sequence>
<keyword evidence="2" id="KW-0472">Membrane</keyword>
<feature type="compositionally biased region" description="Basic and acidic residues" evidence="1">
    <location>
        <begin position="49"/>
        <end position="58"/>
    </location>
</feature>
<protein>
    <recommendedName>
        <fullName evidence="5">Cytochrome oxidase maturation protein Cbb3</fullName>
    </recommendedName>
</protein>
<evidence type="ECO:0000256" key="1">
    <source>
        <dbReference type="SAM" id="MobiDB-lite"/>
    </source>
</evidence>
<evidence type="ECO:0008006" key="5">
    <source>
        <dbReference type="Google" id="ProtNLM"/>
    </source>
</evidence>
<dbReference type="OrthoDB" id="9802763at2"/>
<accession>W1N3F4</accession>
<dbReference type="EMBL" id="AVBC01000039">
    <property type="protein sequence ID" value="ERL50053.1"/>
    <property type="molecule type" value="Genomic_DNA"/>
</dbReference>
<dbReference type="eggNOG" id="COG3197">
    <property type="taxonomic scope" value="Bacteria"/>
</dbReference>
<proteinExistence type="predicted"/>
<dbReference type="KEGG" id="hhu:AR456_04165"/>
<dbReference type="AlphaFoldDB" id="W1N3F4"/>
<dbReference type="PANTHER" id="PTHR41532:SF1">
    <property type="entry name" value="FIXS PROTEIN"/>
    <property type="match status" value="1"/>
</dbReference>
<dbReference type="RefSeq" id="WP_021820101.1">
    <property type="nucleotide sequence ID" value="NZ_AVBC01000039.1"/>
</dbReference>
<comment type="caution">
    <text evidence="3">The sequence shown here is derived from an EMBL/GenBank/DDBJ whole genome shotgun (WGS) entry which is preliminary data.</text>
</comment>
<dbReference type="PANTHER" id="PTHR41532">
    <property type="entry name" value="FIXS PROTEIN"/>
    <property type="match status" value="1"/>
</dbReference>
<dbReference type="NCBIfam" id="TIGR00847">
    <property type="entry name" value="ccoS"/>
    <property type="match status" value="1"/>
</dbReference>
<evidence type="ECO:0000256" key="2">
    <source>
        <dbReference type="SAM" id="Phobius"/>
    </source>
</evidence>
<organism evidence="3 4">
    <name type="scientific">Halomonas huangheensis</name>
    <dbReference type="NCBI Taxonomy" id="1178482"/>
    <lineage>
        <taxon>Bacteria</taxon>
        <taxon>Pseudomonadati</taxon>
        <taxon>Pseudomonadota</taxon>
        <taxon>Gammaproteobacteria</taxon>
        <taxon>Oceanospirillales</taxon>
        <taxon>Halomonadaceae</taxon>
        <taxon>Halomonas</taxon>
    </lineage>
</organism>
<keyword evidence="2" id="KW-1133">Transmembrane helix</keyword>
<evidence type="ECO:0000313" key="4">
    <source>
        <dbReference type="Proteomes" id="UP000019113"/>
    </source>
</evidence>
<dbReference type="PATRIC" id="fig|1178482.3.peg.3144"/>
<dbReference type="Proteomes" id="UP000019113">
    <property type="component" value="Unassembled WGS sequence"/>
</dbReference>
<dbReference type="STRING" id="1178482.AR456_04165"/>
<feature type="region of interest" description="Disordered" evidence="1">
    <location>
        <begin position="49"/>
        <end position="74"/>
    </location>
</feature>
<keyword evidence="2" id="KW-0812">Transmembrane</keyword>
<reference evidence="3 4" key="1">
    <citation type="submission" date="2013-08" db="EMBL/GenBank/DDBJ databases">
        <title>draft genome of Halomonas huanghegensis, strain BJGMM-B45T.</title>
        <authorList>
            <person name="Miao C."/>
            <person name="Wan Y."/>
            <person name="Jin W."/>
        </authorList>
    </citation>
    <scope>NUCLEOTIDE SEQUENCE [LARGE SCALE GENOMIC DNA]</scope>
    <source>
        <strain evidence="3 4">BJGMM-B45</strain>
    </source>
</reference>
<evidence type="ECO:0000313" key="3">
    <source>
        <dbReference type="EMBL" id="ERL50053.1"/>
    </source>
</evidence>
<gene>
    <name evidence="3" type="ORF">BJB45_02680</name>
</gene>
<dbReference type="Pfam" id="PF03597">
    <property type="entry name" value="FixS"/>
    <property type="match status" value="1"/>
</dbReference>
<keyword evidence="4" id="KW-1185">Reference proteome</keyword>
<feature type="transmembrane region" description="Helical" evidence="2">
    <location>
        <begin position="6"/>
        <end position="26"/>
    </location>
</feature>
<name>W1N3F4_9GAMM</name>
<dbReference type="InterPro" id="IPR004714">
    <property type="entry name" value="Cyt_oxidase_maturation_cbb3"/>
</dbReference>